<evidence type="ECO:0000313" key="3">
    <source>
        <dbReference type="Proteomes" id="UP000699691"/>
    </source>
</evidence>
<gene>
    <name evidence="2" type="ORF">KC573_04445</name>
</gene>
<feature type="non-terminal residue" evidence="2">
    <location>
        <position position="302"/>
    </location>
</feature>
<dbReference type="Proteomes" id="UP000699691">
    <property type="component" value="Unassembled WGS sequence"/>
</dbReference>
<feature type="coiled-coil region" evidence="1">
    <location>
        <begin position="29"/>
        <end position="117"/>
    </location>
</feature>
<protein>
    <recommendedName>
        <fullName evidence="4">Peptidase M23</fullName>
    </recommendedName>
</protein>
<reference evidence="2" key="1">
    <citation type="submission" date="2020-04" db="EMBL/GenBank/DDBJ databases">
        <authorList>
            <person name="Zhang T."/>
        </authorList>
    </citation>
    <scope>NUCLEOTIDE SEQUENCE</scope>
    <source>
        <strain evidence="2">HKST-UBA02</strain>
    </source>
</reference>
<comment type="caution">
    <text evidence="2">The sequence shown here is derived from an EMBL/GenBank/DDBJ whole genome shotgun (WGS) entry which is preliminary data.</text>
</comment>
<reference evidence="2" key="2">
    <citation type="journal article" date="2021" name="Microbiome">
        <title>Successional dynamics and alternative stable states in a saline activated sludge microbial community over 9 years.</title>
        <authorList>
            <person name="Wang Y."/>
            <person name="Ye J."/>
            <person name="Ju F."/>
            <person name="Liu L."/>
            <person name="Boyd J.A."/>
            <person name="Deng Y."/>
            <person name="Parks D.H."/>
            <person name="Jiang X."/>
            <person name="Yin X."/>
            <person name="Woodcroft B.J."/>
            <person name="Tyson G.W."/>
            <person name="Hugenholtz P."/>
            <person name="Polz M.F."/>
            <person name="Zhang T."/>
        </authorList>
    </citation>
    <scope>NUCLEOTIDE SEQUENCE</scope>
    <source>
        <strain evidence="2">HKST-UBA02</strain>
    </source>
</reference>
<accession>A0A955LXP4</accession>
<dbReference type="Gene3D" id="6.10.250.3150">
    <property type="match status" value="1"/>
</dbReference>
<keyword evidence="1" id="KW-0175">Coiled coil</keyword>
<sequence>MKKLLILIGVILSLGIVVMSPMLVRGDELSDLEKQLQDTRAQIAENEKKLQDTAANLEQAKQQVQYYQGSLQTLSGQLAYAQSQLAQTKIELEQHKLEIAQVQAKIEENRLNAAYQQQLLATTVRKVYMSNFFDEVTVLLTDPDVQNVSFVLAYRQSVADSYRLRLGAIVDTLTNAENKEATLLAEQESLGAAEQSLQAQQVAIEQQIANAQSQLATTQSRQQSLTSSLTGIQKSLSSLTQKEQEILAAKAAAALASTTVGNEEIYKSAIEKDPPATGTYFSFWTYGYPHRVGMNQYGAYGR</sequence>
<evidence type="ECO:0008006" key="4">
    <source>
        <dbReference type="Google" id="ProtNLM"/>
    </source>
</evidence>
<dbReference type="EMBL" id="JAGQKY010000264">
    <property type="protein sequence ID" value="MCA9398054.1"/>
    <property type="molecule type" value="Genomic_DNA"/>
</dbReference>
<proteinExistence type="predicted"/>
<name>A0A955LXP4_UNCKA</name>
<organism evidence="2 3">
    <name type="scientific">candidate division WWE3 bacterium</name>
    <dbReference type="NCBI Taxonomy" id="2053526"/>
    <lineage>
        <taxon>Bacteria</taxon>
        <taxon>Katanobacteria</taxon>
    </lineage>
</organism>
<evidence type="ECO:0000256" key="1">
    <source>
        <dbReference type="SAM" id="Coils"/>
    </source>
</evidence>
<evidence type="ECO:0000313" key="2">
    <source>
        <dbReference type="EMBL" id="MCA9398054.1"/>
    </source>
</evidence>
<dbReference type="AlphaFoldDB" id="A0A955LXP4"/>